<gene>
    <name evidence="3" type="ORF">EG339_08860</name>
</gene>
<sequence length="355" mass="40704">MPTEFKYASFYETIFIMKDNEIIKLTDGDWKPNVSSEYGNYFYQNFIKDSSGNWKKDKSFPLKWKDVGAFDSRYVISVDDYYGNSLRLRKFSIREVDYLAHPYIRYSDNIFYPAAYHRPQKLDNYYFSAGSVVNGREEFKNVAYSGLNMFLYRSPNFGYDFNATTYDTKTVILDGKTEKLTGYKSVAISGKYSVVMKPGFSVAATTGVEFTAKAQAPLPMDIPACSLTFDDMLNPKITETPNETLYLKQVGMKLENHPYYGEIVFNDALSAQEFVINKNIKLYPNPTKDILNIDFNGKNFKTLEVYSLDGKRIVTKDLSSMNTVQVNLSQYPAGIYMVTLIDSNGKNYPNKIIKK</sequence>
<keyword evidence="4" id="KW-1185">Reference proteome</keyword>
<dbReference type="NCBIfam" id="TIGR04183">
    <property type="entry name" value="Por_Secre_tail"/>
    <property type="match status" value="1"/>
</dbReference>
<dbReference type="Pfam" id="PF18962">
    <property type="entry name" value="Por_Secre_tail"/>
    <property type="match status" value="1"/>
</dbReference>
<evidence type="ECO:0000259" key="2">
    <source>
        <dbReference type="Pfam" id="PF18962"/>
    </source>
</evidence>
<feature type="domain" description="Secretion system C-terminal sorting" evidence="2">
    <location>
        <begin position="282"/>
        <end position="353"/>
    </location>
</feature>
<dbReference type="Proteomes" id="UP000271193">
    <property type="component" value="Chromosome"/>
</dbReference>
<name>A0A3G6T5U3_9FLAO</name>
<organism evidence="3 4">
    <name type="scientific">Chryseobacterium bernardetii</name>
    <dbReference type="NCBI Taxonomy" id="1241978"/>
    <lineage>
        <taxon>Bacteria</taxon>
        <taxon>Pseudomonadati</taxon>
        <taxon>Bacteroidota</taxon>
        <taxon>Flavobacteriia</taxon>
        <taxon>Flavobacteriales</taxon>
        <taxon>Weeksellaceae</taxon>
        <taxon>Chryseobacterium group</taxon>
        <taxon>Chryseobacterium</taxon>
    </lineage>
</organism>
<evidence type="ECO:0000313" key="3">
    <source>
        <dbReference type="EMBL" id="AZB24702.1"/>
    </source>
</evidence>
<proteinExistence type="predicted"/>
<evidence type="ECO:0000313" key="4">
    <source>
        <dbReference type="Proteomes" id="UP000271193"/>
    </source>
</evidence>
<dbReference type="EMBL" id="CP033932">
    <property type="protein sequence ID" value="AZB24702.1"/>
    <property type="molecule type" value="Genomic_DNA"/>
</dbReference>
<accession>A0A3G6T5U3</accession>
<dbReference type="KEGG" id="cben:EG339_08860"/>
<keyword evidence="1" id="KW-0732">Signal</keyword>
<dbReference type="AlphaFoldDB" id="A0A3G6T5U3"/>
<evidence type="ECO:0000256" key="1">
    <source>
        <dbReference type="ARBA" id="ARBA00022729"/>
    </source>
</evidence>
<reference evidence="4" key="1">
    <citation type="submission" date="2018-11" db="EMBL/GenBank/DDBJ databases">
        <title>Proposal to divide the Flavobacteriaceae and reorganize its genera based on Amino Acid Identity values calculated from whole genome sequences.</title>
        <authorList>
            <person name="Nicholson A.C."/>
            <person name="Gulvik C.A."/>
            <person name="Whitney A.M."/>
            <person name="Humrighouse B.W."/>
            <person name="Bell M."/>
            <person name="Holmes B."/>
            <person name="Steigerwalt A.G."/>
            <person name="Villarma A."/>
            <person name="Sheth M."/>
            <person name="Batra D."/>
            <person name="Pryor J."/>
            <person name="Bernardet J.-F."/>
            <person name="Hugo C."/>
            <person name="Kampfer P."/>
            <person name="Newman J."/>
            <person name="McQuiston J.R."/>
        </authorList>
    </citation>
    <scope>NUCLEOTIDE SEQUENCE [LARGE SCALE GENOMIC DNA]</scope>
    <source>
        <strain evidence="4">G0229</strain>
    </source>
</reference>
<dbReference type="InterPro" id="IPR026444">
    <property type="entry name" value="Secre_tail"/>
</dbReference>
<protein>
    <submittedName>
        <fullName evidence="3">T9SS C-terminal target domain-containing protein</fullName>
    </submittedName>
</protein>